<dbReference type="EMBL" id="VSRR010089184">
    <property type="protein sequence ID" value="MPC91846.1"/>
    <property type="molecule type" value="Genomic_DNA"/>
</dbReference>
<reference evidence="1 2" key="1">
    <citation type="submission" date="2019-05" db="EMBL/GenBank/DDBJ databases">
        <title>Another draft genome of Portunus trituberculatus and its Hox gene families provides insights of decapod evolution.</title>
        <authorList>
            <person name="Jeong J.-H."/>
            <person name="Song I."/>
            <person name="Kim S."/>
            <person name="Choi T."/>
            <person name="Kim D."/>
            <person name="Ryu S."/>
            <person name="Kim W."/>
        </authorList>
    </citation>
    <scope>NUCLEOTIDE SEQUENCE [LARGE SCALE GENOMIC DNA]</scope>
    <source>
        <tissue evidence="1">Muscle</tissue>
    </source>
</reference>
<gene>
    <name evidence="1" type="ORF">E2C01_086907</name>
</gene>
<accession>A0A5B7JCN4</accession>
<evidence type="ECO:0000313" key="1">
    <source>
        <dbReference type="EMBL" id="MPC91846.1"/>
    </source>
</evidence>
<comment type="caution">
    <text evidence="1">The sequence shown here is derived from an EMBL/GenBank/DDBJ whole genome shotgun (WGS) entry which is preliminary data.</text>
</comment>
<sequence>MYAMQGCPTGASWRWWRHLCYVHQPLSMSTLPQSWVSAWSMIFPVQVSFSPQWSFFRIFFSKASASCIENE</sequence>
<dbReference type="Proteomes" id="UP000324222">
    <property type="component" value="Unassembled WGS sequence"/>
</dbReference>
<dbReference type="AlphaFoldDB" id="A0A5B7JCN4"/>
<organism evidence="1 2">
    <name type="scientific">Portunus trituberculatus</name>
    <name type="common">Swimming crab</name>
    <name type="synonym">Neptunus trituberculatus</name>
    <dbReference type="NCBI Taxonomy" id="210409"/>
    <lineage>
        <taxon>Eukaryota</taxon>
        <taxon>Metazoa</taxon>
        <taxon>Ecdysozoa</taxon>
        <taxon>Arthropoda</taxon>
        <taxon>Crustacea</taxon>
        <taxon>Multicrustacea</taxon>
        <taxon>Malacostraca</taxon>
        <taxon>Eumalacostraca</taxon>
        <taxon>Eucarida</taxon>
        <taxon>Decapoda</taxon>
        <taxon>Pleocyemata</taxon>
        <taxon>Brachyura</taxon>
        <taxon>Eubrachyura</taxon>
        <taxon>Portunoidea</taxon>
        <taxon>Portunidae</taxon>
        <taxon>Portuninae</taxon>
        <taxon>Portunus</taxon>
    </lineage>
</organism>
<keyword evidence="2" id="KW-1185">Reference proteome</keyword>
<proteinExistence type="predicted"/>
<evidence type="ECO:0000313" key="2">
    <source>
        <dbReference type="Proteomes" id="UP000324222"/>
    </source>
</evidence>
<name>A0A5B7JCN4_PORTR</name>
<protein>
    <submittedName>
        <fullName evidence="1">Uncharacterized protein</fullName>
    </submittedName>
</protein>